<feature type="compositionally biased region" description="Basic and acidic residues" evidence="1">
    <location>
        <begin position="1"/>
        <end position="16"/>
    </location>
</feature>
<dbReference type="Proteomes" id="UP000314294">
    <property type="component" value="Unassembled WGS sequence"/>
</dbReference>
<gene>
    <name evidence="2" type="ORF">EYF80_030078</name>
</gene>
<evidence type="ECO:0000313" key="3">
    <source>
        <dbReference type="Proteomes" id="UP000314294"/>
    </source>
</evidence>
<keyword evidence="3" id="KW-1185">Reference proteome</keyword>
<evidence type="ECO:0000256" key="1">
    <source>
        <dbReference type="SAM" id="MobiDB-lite"/>
    </source>
</evidence>
<dbReference type="EMBL" id="SRLO01000350">
    <property type="protein sequence ID" value="TNN59707.1"/>
    <property type="molecule type" value="Genomic_DNA"/>
</dbReference>
<evidence type="ECO:0000313" key="2">
    <source>
        <dbReference type="EMBL" id="TNN59707.1"/>
    </source>
</evidence>
<organism evidence="2 3">
    <name type="scientific">Liparis tanakae</name>
    <name type="common">Tanaka's snailfish</name>
    <dbReference type="NCBI Taxonomy" id="230148"/>
    <lineage>
        <taxon>Eukaryota</taxon>
        <taxon>Metazoa</taxon>
        <taxon>Chordata</taxon>
        <taxon>Craniata</taxon>
        <taxon>Vertebrata</taxon>
        <taxon>Euteleostomi</taxon>
        <taxon>Actinopterygii</taxon>
        <taxon>Neopterygii</taxon>
        <taxon>Teleostei</taxon>
        <taxon>Neoteleostei</taxon>
        <taxon>Acanthomorphata</taxon>
        <taxon>Eupercaria</taxon>
        <taxon>Perciformes</taxon>
        <taxon>Cottioidei</taxon>
        <taxon>Cottales</taxon>
        <taxon>Liparidae</taxon>
        <taxon>Liparis</taxon>
    </lineage>
</organism>
<reference evidence="2 3" key="1">
    <citation type="submission" date="2019-03" db="EMBL/GenBank/DDBJ databases">
        <title>First draft genome of Liparis tanakae, snailfish: a comprehensive survey of snailfish specific genes.</title>
        <authorList>
            <person name="Kim W."/>
            <person name="Song I."/>
            <person name="Jeong J.-H."/>
            <person name="Kim D."/>
            <person name="Kim S."/>
            <person name="Ryu S."/>
            <person name="Song J.Y."/>
            <person name="Lee S.K."/>
        </authorList>
    </citation>
    <scope>NUCLEOTIDE SEQUENCE [LARGE SCALE GENOMIC DNA]</scope>
    <source>
        <tissue evidence="2">Muscle</tissue>
    </source>
</reference>
<sequence length="66" mass="7532">MITGRESSREETDGHTQQHKPPQPSHAYALTSGPKAMIFRMHSSVKRAVKMMFRYFSMDSYRSGAP</sequence>
<dbReference type="AlphaFoldDB" id="A0A4Z2H1E8"/>
<name>A0A4Z2H1E8_9TELE</name>
<comment type="caution">
    <text evidence="2">The sequence shown here is derived from an EMBL/GenBank/DDBJ whole genome shotgun (WGS) entry which is preliminary data.</text>
</comment>
<protein>
    <submittedName>
        <fullName evidence="2">Uncharacterized protein</fullName>
    </submittedName>
</protein>
<feature type="region of interest" description="Disordered" evidence="1">
    <location>
        <begin position="1"/>
        <end position="29"/>
    </location>
</feature>
<accession>A0A4Z2H1E8</accession>
<proteinExistence type="predicted"/>